<feature type="domain" description="USP" evidence="15">
    <location>
        <begin position="360"/>
        <end position="677"/>
    </location>
</feature>
<sequence>MDKYFIVTRSTVRKGFPRGSIGRVEAETQTGEILGLVYSGGGATKKGGLLKRDETYPLTRHQAQLLLFVSPASRRLEILCNQALFNAICELAQDDLVVVRYKKGFQPCLVKNLMQIGRKDGSDDLCMLGFELQAVPQQSPDQKVSSKKPAPLPVFSAADIIQVAPGYQSCAKLPLRDNHTIGTSNKCVSRINSLPNMGTRVGFQKKAISDHSTPDIRSLCEHPSPPPPPPPPMLEVGSLVELKSNKNIVLYGVIRWIGMPTGKKGVWAGVELDIEVGTCTDGTFLGQRCFTCRGNRAVFVPLEMCVPDARFHAPSPSPTDMLKAPPTPPVTPAQQDEGEEQDVPPLAESEVLTVLEGKMKGIQGHFNSCYLDATLFSLFSSSVTLDRLCLNSANAEGSISRQMRKEIVNQLRRHGFVPAENVMNLRKQLGCSTFASEEKDPEEFIAILLQRVLHMQPLLKLRSNRDSGMLQDAYTYQIILEKNETPPCPSVQQLLETSFISCNLKLEEAPSCLMVQMPRFGKKFKMFPCIIPSTELDITDLLHQSPRECFICGQLAQHECDQCFRDRKLQPGRIKQYCSTCNTQVHSHPSRQGHTPRSMSSLGEIGADGSVPRTKMELFAVLCIKTSHYVSFVKYGPGPRSWMFFDSMADRCGNDHTGHNIPEVRACPEVGDFLSRSEEELAHVDLSKGSDLVRRLLCDSFMCLYHSTK</sequence>
<evidence type="ECO:0000256" key="9">
    <source>
        <dbReference type="ARBA" id="ARBA00022723"/>
    </source>
</evidence>
<reference evidence="17 18" key="1">
    <citation type="submission" date="2024-09" db="EMBL/GenBank/DDBJ databases">
        <title>A chromosome-level genome assembly of Gray's grenadier anchovy, Coilia grayii.</title>
        <authorList>
            <person name="Fu Z."/>
        </authorList>
    </citation>
    <scope>NUCLEOTIDE SEQUENCE [LARGE SCALE GENOMIC DNA]</scope>
    <source>
        <strain evidence="17">G4</strain>
        <tissue evidence="17">Muscle</tissue>
    </source>
</reference>
<dbReference type="EMBL" id="JBHFQA010000011">
    <property type="protein sequence ID" value="KAL2091319.1"/>
    <property type="molecule type" value="Genomic_DNA"/>
</dbReference>
<dbReference type="InterPro" id="IPR036859">
    <property type="entry name" value="CAP-Gly_dom_sf"/>
</dbReference>
<keyword evidence="18" id="KW-1185">Reference proteome</keyword>
<evidence type="ECO:0000256" key="7">
    <source>
        <dbReference type="ARBA" id="ARBA00022553"/>
    </source>
</evidence>
<dbReference type="GO" id="GO:0006508">
    <property type="term" value="P:proteolysis"/>
    <property type="evidence" value="ECO:0007669"/>
    <property type="project" value="UniProtKB-KW"/>
</dbReference>
<protein>
    <recommendedName>
        <fullName evidence="5">ubiquitinyl hydrolase 1</fullName>
        <ecNumber evidence="5">3.4.19.12</ecNumber>
    </recommendedName>
</protein>
<comment type="subcellular location">
    <subcellularLocation>
        <location evidence="2">Cytoplasm</location>
        <location evidence="2">Cytoskeleton</location>
        <location evidence="2">Microtubule organizing center</location>
        <location evidence="2">Centrosome</location>
    </subcellularLocation>
    <subcellularLocation>
        <location evidence="3">Cytoplasm</location>
        <location evidence="3">Perinuclear region</location>
    </subcellularLocation>
</comment>
<name>A0ABD1JWU2_9TELE</name>
<dbReference type="GO" id="GO:0005813">
    <property type="term" value="C:centrosome"/>
    <property type="evidence" value="ECO:0007669"/>
    <property type="project" value="UniProtKB-SubCell"/>
</dbReference>
<dbReference type="FunFam" id="3.90.70.10:FF:000009">
    <property type="entry name" value="Putative ubiquitin carboxyl-terminal hydrolase CYLD"/>
    <property type="match status" value="1"/>
</dbReference>
<dbReference type="SUPFAM" id="SSF54001">
    <property type="entry name" value="Cysteine proteinases"/>
    <property type="match status" value="1"/>
</dbReference>
<gene>
    <name evidence="17" type="ORF">ACEWY4_013582</name>
</gene>
<evidence type="ECO:0000256" key="4">
    <source>
        <dbReference type="ARBA" id="ARBA00009085"/>
    </source>
</evidence>
<keyword evidence="10" id="KW-0833">Ubl conjugation pathway</keyword>
<dbReference type="EC" id="3.4.19.12" evidence="5"/>
<evidence type="ECO:0000256" key="2">
    <source>
        <dbReference type="ARBA" id="ARBA00004300"/>
    </source>
</evidence>
<evidence type="ECO:0000256" key="14">
    <source>
        <dbReference type="SAM" id="MobiDB-lite"/>
    </source>
</evidence>
<dbReference type="InterPro" id="IPR038765">
    <property type="entry name" value="Papain-like_cys_pep_sf"/>
</dbReference>
<keyword evidence="11" id="KW-0378">Hydrolase</keyword>
<keyword evidence="6" id="KW-0963">Cytoplasm</keyword>
<dbReference type="Gene3D" id="2.30.30.190">
    <property type="entry name" value="CAP Gly-rich-like domain"/>
    <property type="match status" value="1"/>
</dbReference>
<evidence type="ECO:0000313" key="18">
    <source>
        <dbReference type="Proteomes" id="UP001591681"/>
    </source>
</evidence>
<evidence type="ECO:0000256" key="1">
    <source>
        <dbReference type="ARBA" id="ARBA00000707"/>
    </source>
</evidence>
<evidence type="ECO:0000256" key="10">
    <source>
        <dbReference type="ARBA" id="ARBA00022786"/>
    </source>
</evidence>
<evidence type="ECO:0000256" key="3">
    <source>
        <dbReference type="ARBA" id="ARBA00004556"/>
    </source>
</evidence>
<keyword evidence="13" id="KW-0862">Zinc</keyword>
<dbReference type="Proteomes" id="UP001591681">
    <property type="component" value="Unassembled WGS sequence"/>
</dbReference>
<dbReference type="PROSITE" id="PS50245">
    <property type="entry name" value="CAP_GLY_2"/>
    <property type="match status" value="1"/>
</dbReference>
<dbReference type="GO" id="GO:0048471">
    <property type="term" value="C:perinuclear region of cytoplasm"/>
    <property type="evidence" value="ECO:0007669"/>
    <property type="project" value="UniProtKB-SubCell"/>
</dbReference>
<dbReference type="AlphaFoldDB" id="A0ABD1JWU2"/>
<comment type="similarity">
    <text evidence="4">Belongs to the peptidase C19 family.</text>
</comment>
<dbReference type="SMART" id="SM01052">
    <property type="entry name" value="CAP_GLY"/>
    <property type="match status" value="1"/>
</dbReference>
<evidence type="ECO:0000313" key="17">
    <source>
        <dbReference type="EMBL" id="KAL2091319.1"/>
    </source>
</evidence>
<evidence type="ECO:0000256" key="5">
    <source>
        <dbReference type="ARBA" id="ARBA00012759"/>
    </source>
</evidence>
<dbReference type="InterPro" id="IPR000938">
    <property type="entry name" value="CAP-Gly_domain"/>
</dbReference>
<dbReference type="InterPro" id="IPR028889">
    <property type="entry name" value="USP"/>
</dbReference>
<dbReference type="GO" id="GO:0004843">
    <property type="term" value="F:cysteine-type deubiquitinase activity"/>
    <property type="evidence" value="ECO:0007669"/>
    <property type="project" value="UniProtKB-EC"/>
</dbReference>
<comment type="catalytic activity">
    <reaction evidence="1">
        <text>Thiol-dependent hydrolysis of ester, thioester, amide, peptide and isopeptide bonds formed by the C-terminal Gly of ubiquitin (a 76-residue protein attached to proteins as an intracellular targeting signal).</text>
        <dbReference type="EC" id="3.4.19.12"/>
    </reaction>
</comment>
<feature type="domain" description="CAP-Gly" evidence="16">
    <location>
        <begin position="258"/>
        <end position="301"/>
    </location>
</feature>
<dbReference type="GO" id="GO:0046872">
    <property type="term" value="F:metal ion binding"/>
    <property type="evidence" value="ECO:0007669"/>
    <property type="project" value="UniProtKB-KW"/>
</dbReference>
<evidence type="ECO:0000256" key="8">
    <source>
        <dbReference type="ARBA" id="ARBA00022670"/>
    </source>
</evidence>
<dbReference type="Pfam" id="PF00443">
    <property type="entry name" value="UCH"/>
    <property type="match status" value="1"/>
</dbReference>
<keyword evidence="7" id="KW-0597">Phosphoprotein</keyword>
<keyword evidence="9" id="KW-0479">Metal-binding</keyword>
<feature type="region of interest" description="Disordered" evidence="14">
    <location>
        <begin position="316"/>
        <end position="345"/>
    </location>
</feature>
<evidence type="ECO:0000256" key="11">
    <source>
        <dbReference type="ARBA" id="ARBA00022801"/>
    </source>
</evidence>
<dbReference type="Gene3D" id="3.90.70.10">
    <property type="entry name" value="Cysteine proteinases"/>
    <property type="match status" value="1"/>
</dbReference>
<evidence type="ECO:0000259" key="15">
    <source>
        <dbReference type="PROSITE" id="PS50235"/>
    </source>
</evidence>
<evidence type="ECO:0000256" key="6">
    <source>
        <dbReference type="ARBA" id="ARBA00022490"/>
    </source>
</evidence>
<dbReference type="Pfam" id="PF01302">
    <property type="entry name" value="CAP_GLY"/>
    <property type="match status" value="1"/>
</dbReference>
<dbReference type="SUPFAM" id="SSF74924">
    <property type="entry name" value="Cap-Gly domain"/>
    <property type="match status" value="1"/>
</dbReference>
<evidence type="ECO:0000259" key="16">
    <source>
        <dbReference type="PROSITE" id="PS50245"/>
    </source>
</evidence>
<keyword evidence="12" id="KW-0788">Thiol protease</keyword>
<comment type="caution">
    <text evidence="17">The sequence shown here is derived from an EMBL/GenBank/DDBJ whole genome shotgun (WGS) entry which is preliminary data.</text>
</comment>
<evidence type="ECO:0000256" key="13">
    <source>
        <dbReference type="ARBA" id="ARBA00022833"/>
    </source>
</evidence>
<proteinExistence type="inferred from homology"/>
<evidence type="ECO:0000256" key="12">
    <source>
        <dbReference type="ARBA" id="ARBA00022807"/>
    </source>
</evidence>
<accession>A0ABD1JWU2</accession>
<organism evidence="17 18">
    <name type="scientific">Coilia grayii</name>
    <name type="common">Gray's grenadier anchovy</name>
    <dbReference type="NCBI Taxonomy" id="363190"/>
    <lineage>
        <taxon>Eukaryota</taxon>
        <taxon>Metazoa</taxon>
        <taxon>Chordata</taxon>
        <taxon>Craniata</taxon>
        <taxon>Vertebrata</taxon>
        <taxon>Euteleostomi</taxon>
        <taxon>Actinopterygii</taxon>
        <taxon>Neopterygii</taxon>
        <taxon>Teleostei</taxon>
        <taxon>Clupei</taxon>
        <taxon>Clupeiformes</taxon>
        <taxon>Clupeoidei</taxon>
        <taxon>Engraulidae</taxon>
        <taxon>Coilinae</taxon>
        <taxon>Coilia</taxon>
    </lineage>
</organism>
<dbReference type="InterPro" id="IPR001394">
    <property type="entry name" value="Peptidase_C19_UCH"/>
</dbReference>
<keyword evidence="8" id="KW-0645">Protease</keyword>
<dbReference type="PANTHER" id="PTHR11830">
    <property type="entry name" value="40S RIBOSOMAL PROTEIN S3A"/>
    <property type="match status" value="1"/>
</dbReference>
<dbReference type="PROSITE" id="PS50235">
    <property type="entry name" value="USP_3"/>
    <property type="match status" value="1"/>
</dbReference>